<dbReference type="InterPro" id="IPR036458">
    <property type="entry name" value="Na:dicarbo_symporter_sf"/>
</dbReference>
<evidence type="ECO:0000313" key="9">
    <source>
        <dbReference type="Proteomes" id="UP001254608"/>
    </source>
</evidence>
<feature type="transmembrane region" description="Helical" evidence="7">
    <location>
        <begin position="321"/>
        <end position="344"/>
    </location>
</feature>
<keyword evidence="6 7" id="KW-0472">Membrane</keyword>
<evidence type="ECO:0000313" key="8">
    <source>
        <dbReference type="EMBL" id="MDT0495847.1"/>
    </source>
</evidence>
<evidence type="ECO:0000256" key="5">
    <source>
        <dbReference type="ARBA" id="ARBA00022989"/>
    </source>
</evidence>
<proteinExistence type="predicted"/>
<feature type="transmembrane region" description="Helical" evidence="7">
    <location>
        <begin position="208"/>
        <end position="229"/>
    </location>
</feature>
<keyword evidence="9" id="KW-1185">Reference proteome</keyword>
<evidence type="ECO:0000256" key="4">
    <source>
        <dbReference type="ARBA" id="ARBA00022692"/>
    </source>
</evidence>
<dbReference type="Gene3D" id="1.10.3860.10">
    <property type="entry name" value="Sodium:dicarboxylate symporter"/>
    <property type="match status" value="1"/>
</dbReference>
<protein>
    <submittedName>
        <fullName evidence="8">Dicarboxylate/amino acid:cation symporter</fullName>
    </submittedName>
</protein>
<gene>
    <name evidence="8" type="ORF">RM530_00495</name>
</gene>
<comment type="caution">
    <text evidence="8">The sequence shown here is derived from an EMBL/GenBank/DDBJ whole genome shotgun (WGS) entry which is preliminary data.</text>
</comment>
<dbReference type="Pfam" id="PF00375">
    <property type="entry name" value="SDF"/>
    <property type="match status" value="1"/>
</dbReference>
<feature type="transmembrane region" description="Helical" evidence="7">
    <location>
        <begin position="21"/>
        <end position="41"/>
    </location>
</feature>
<feature type="transmembrane region" description="Helical" evidence="7">
    <location>
        <begin position="282"/>
        <end position="301"/>
    </location>
</feature>
<evidence type="ECO:0000256" key="7">
    <source>
        <dbReference type="SAM" id="Phobius"/>
    </source>
</evidence>
<feature type="transmembrane region" description="Helical" evidence="7">
    <location>
        <begin position="61"/>
        <end position="85"/>
    </location>
</feature>
<evidence type="ECO:0000256" key="6">
    <source>
        <dbReference type="ARBA" id="ARBA00023136"/>
    </source>
</evidence>
<dbReference type="PRINTS" id="PR00173">
    <property type="entry name" value="EDTRNSPORT"/>
</dbReference>
<feature type="transmembrane region" description="Helical" evidence="7">
    <location>
        <begin position="351"/>
        <end position="368"/>
    </location>
</feature>
<dbReference type="EMBL" id="JAVRIC010000001">
    <property type="protein sequence ID" value="MDT0495847.1"/>
    <property type="molecule type" value="Genomic_DNA"/>
</dbReference>
<dbReference type="SUPFAM" id="SSF118215">
    <property type="entry name" value="Proton glutamate symport protein"/>
    <property type="match status" value="1"/>
</dbReference>
<sequence length="437" mass="45770">MNSTNESPSLATANPGRRLTIRIFVGMGLGVLLGGSINLLGLLPATESLSAWLVDYGANGILYIMGQAFVRLLQVIVIPLVVVSLTCGTASLDSIRQLGRIGAKTLGLYLLTTAGAITLALLAALIFKPGQGLSLSSDASFDTRDAPPLVDVLVNLFPRNIFESMSSGDMLPVIIFSILLGLGMTMAGEPGKRMLSFFQDLDAIIMKVVGIVMSLAPYGVFALIARTFATEGFGAFLPLLKFLLLVLAVLATHAFLVYPSLLKLLSGLSPRTLLRKIRDVQLFAFSTASSNATIPLSLGVLERKLGVKNAVASFTVPLGATINMDGTAIMQGVATIFIAQVYGIDLDTSQLLMVVLIATLASIGTAGVPGVGLIMLSMVLTQVGLPVAGIGLIIGVDRILDMARTAVNVTGDCVVTCIVANSEKQLDTEVYKQSGPA</sequence>
<evidence type="ECO:0000256" key="1">
    <source>
        <dbReference type="ARBA" id="ARBA00004651"/>
    </source>
</evidence>
<dbReference type="Proteomes" id="UP001254608">
    <property type="component" value="Unassembled WGS sequence"/>
</dbReference>
<keyword evidence="4 7" id="KW-0812">Transmembrane</keyword>
<keyword evidence="3" id="KW-1003">Cell membrane</keyword>
<evidence type="ECO:0000256" key="3">
    <source>
        <dbReference type="ARBA" id="ARBA00022475"/>
    </source>
</evidence>
<feature type="transmembrane region" description="Helical" evidence="7">
    <location>
        <begin position="374"/>
        <end position="396"/>
    </location>
</feature>
<dbReference type="PANTHER" id="PTHR42865:SF7">
    <property type="entry name" value="PROTON_GLUTAMATE-ASPARTATE SYMPORTER"/>
    <property type="match status" value="1"/>
</dbReference>
<keyword evidence="5 7" id="KW-1133">Transmembrane helix</keyword>
<dbReference type="RefSeq" id="WP_311363239.1">
    <property type="nucleotide sequence ID" value="NZ_JAVRIC010000001.1"/>
</dbReference>
<dbReference type="InterPro" id="IPR001991">
    <property type="entry name" value="Na-dicarboxylate_symporter"/>
</dbReference>
<reference evidence="8 9" key="1">
    <citation type="submission" date="2023-09" db="EMBL/GenBank/DDBJ databases">
        <authorList>
            <person name="Rey-Velasco X."/>
        </authorList>
    </citation>
    <scope>NUCLEOTIDE SEQUENCE [LARGE SCALE GENOMIC DNA]</scope>
    <source>
        <strain evidence="8 9">W345</strain>
    </source>
</reference>
<feature type="transmembrane region" description="Helical" evidence="7">
    <location>
        <begin position="170"/>
        <end position="187"/>
    </location>
</feature>
<accession>A0ABU2WD86</accession>
<feature type="transmembrane region" description="Helical" evidence="7">
    <location>
        <begin position="106"/>
        <end position="127"/>
    </location>
</feature>
<organism evidence="8 9">
    <name type="scientific">Banduia mediterranea</name>
    <dbReference type="NCBI Taxonomy" id="3075609"/>
    <lineage>
        <taxon>Bacteria</taxon>
        <taxon>Pseudomonadati</taxon>
        <taxon>Pseudomonadota</taxon>
        <taxon>Gammaproteobacteria</taxon>
        <taxon>Nevskiales</taxon>
        <taxon>Algiphilaceae</taxon>
        <taxon>Banduia</taxon>
    </lineage>
</organism>
<evidence type="ECO:0000256" key="2">
    <source>
        <dbReference type="ARBA" id="ARBA00022448"/>
    </source>
</evidence>
<dbReference type="PANTHER" id="PTHR42865">
    <property type="entry name" value="PROTON/GLUTAMATE-ASPARTATE SYMPORTER"/>
    <property type="match status" value="1"/>
</dbReference>
<name>A0ABU2WD86_9GAMM</name>
<feature type="transmembrane region" description="Helical" evidence="7">
    <location>
        <begin position="235"/>
        <end position="261"/>
    </location>
</feature>
<comment type="subcellular location">
    <subcellularLocation>
        <location evidence="1">Cell membrane</location>
        <topology evidence="1">Multi-pass membrane protein</topology>
    </subcellularLocation>
</comment>
<keyword evidence="2" id="KW-0813">Transport</keyword>